<dbReference type="InterPro" id="IPR025736">
    <property type="entry name" value="PucR_C-HTH_dom"/>
</dbReference>
<evidence type="ECO:0000259" key="1">
    <source>
        <dbReference type="Pfam" id="PF13556"/>
    </source>
</evidence>
<evidence type="ECO:0000313" key="2">
    <source>
        <dbReference type="EMBL" id="VYT65614.1"/>
    </source>
</evidence>
<dbReference type="InterPro" id="IPR051448">
    <property type="entry name" value="CdaR-like_regulators"/>
</dbReference>
<feature type="domain" description="PucR C-terminal helix-turn-helix" evidence="1">
    <location>
        <begin position="440"/>
        <end position="498"/>
    </location>
</feature>
<proteinExistence type="predicted"/>
<dbReference type="PANTHER" id="PTHR33744">
    <property type="entry name" value="CARBOHYDRATE DIACID REGULATOR"/>
    <property type="match status" value="1"/>
</dbReference>
<name>A0A6N2YFF3_EUBLI</name>
<reference evidence="2" key="1">
    <citation type="submission" date="2019-11" db="EMBL/GenBank/DDBJ databases">
        <authorList>
            <person name="Feng L."/>
        </authorList>
    </citation>
    <scope>NUCLEOTIDE SEQUENCE</scope>
    <source>
        <strain evidence="2">ElimosumLFYP34</strain>
    </source>
</reference>
<gene>
    <name evidence="2" type="ORF">ELLFYP34_01599</name>
</gene>
<dbReference type="Gene3D" id="1.10.10.2840">
    <property type="entry name" value="PucR C-terminal helix-turn-helix domain"/>
    <property type="match status" value="1"/>
</dbReference>
<dbReference type="InterPro" id="IPR042070">
    <property type="entry name" value="PucR_C-HTH_sf"/>
</dbReference>
<dbReference type="AlphaFoldDB" id="A0A6N2YFF3"/>
<dbReference type="EMBL" id="CACRTR010000003">
    <property type="protein sequence ID" value="VYT65614.1"/>
    <property type="molecule type" value="Genomic_DNA"/>
</dbReference>
<sequence length="501" mass="56230">MELNTDILFEALSKIYKVEAAGCTLTNLSLDLPEHYLGGGSAFKKDHVYIARTDQLPPSPELEGPALLICLGGSPPNWYFNSEFSLLIVKTAPDILTLFNKVQAIYRKYNEWADALDKILETTADIQEMIDVSLPVFNNFMAVIDGQMNYLAYTREMSCKTCKSFLPDYSGKVPIMIFKNLAKIQKAETLQPESDFIPTGSYVDSIFNGKVLVGIFAIFPLHHSLTKGELILASYLSGKICLALSRHSKILGSNINTFQKLLSDLLCLLPVDRNALEHCLRQRGGDLTDTFVCIKIKAFYEDTDISVEYICSVLEASFEFCVAFEHESIIAVFINLSRTSYKNIASLSEALEKITANLLLKAGISYPFNDLFQAYFYYRQACCAFEIGYALNPDKMIFNFSDCLLSYMTTKCIGEFPLDVLYPPEILELIEHDKSSSVKYVETLKVYLNCSLSITNTSKTLGIHRSTLIARIKNISSVLAGSLDDPDYRLLLNILLKAYQK</sequence>
<dbReference type="Pfam" id="PF13556">
    <property type="entry name" value="HTH_30"/>
    <property type="match status" value="1"/>
</dbReference>
<accession>A0A6N2YFF3</accession>
<organism evidence="2">
    <name type="scientific">Eubacterium limosum</name>
    <dbReference type="NCBI Taxonomy" id="1736"/>
    <lineage>
        <taxon>Bacteria</taxon>
        <taxon>Bacillati</taxon>
        <taxon>Bacillota</taxon>
        <taxon>Clostridia</taxon>
        <taxon>Eubacteriales</taxon>
        <taxon>Eubacteriaceae</taxon>
        <taxon>Eubacterium</taxon>
    </lineage>
</organism>
<protein>
    <submittedName>
        <fullName evidence="2">Carbohydrate diacid transcriptional activator CdaR</fullName>
    </submittedName>
</protein>